<feature type="domain" description="Endonuclease/exonuclease/phosphatase" evidence="1">
    <location>
        <begin position="85"/>
        <end position="330"/>
    </location>
</feature>
<dbReference type="Gene3D" id="3.60.10.10">
    <property type="entry name" value="Endonuclease/exonuclease/phosphatase"/>
    <property type="match status" value="1"/>
</dbReference>
<dbReference type="OrthoDB" id="9787701at2"/>
<organism evidence="2 3">
    <name type="scientific">Cystobacter ferrugineus</name>
    <dbReference type="NCBI Taxonomy" id="83449"/>
    <lineage>
        <taxon>Bacteria</taxon>
        <taxon>Pseudomonadati</taxon>
        <taxon>Myxococcota</taxon>
        <taxon>Myxococcia</taxon>
        <taxon>Myxococcales</taxon>
        <taxon>Cystobacterineae</taxon>
        <taxon>Archangiaceae</taxon>
        <taxon>Cystobacter</taxon>
    </lineage>
</organism>
<evidence type="ECO:0000259" key="1">
    <source>
        <dbReference type="Pfam" id="PF03372"/>
    </source>
</evidence>
<dbReference type="SUPFAM" id="SSF56219">
    <property type="entry name" value="DNase I-like"/>
    <property type="match status" value="1"/>
</dbReference>
<dbReference type="InterPro" id="IPR036691">
    <property type="entry name" value="Endo/exonu/phosph_ase_sf"/>
</dbReference>
<dbReference type="GO" id="GO:0003824">
    <property type="term" value="F:catalytic activity"/>
    <property type="evidence" value="ECO:0007669"/>
    <property type="project" value="InterPro"/>
</dbReference>
<name>A0A1L9AU97_9BACT</name>
<evidence type="ECO:0000313" key="2">
    <source>
        <dbReference type="EMBL" id="OJH33503.1"/>
    </source>
</evidence>
<dbReference type="AlphaFoldDB" id="A0A1L9AU97"/>
<reference evidence="2 3" key="2">
    <citation type="submission" date="2016-12" db="EMBL/GenBank/DDBJ databases">
        <title>Draft Genome Sequence of Cystobacter ferrugineus Strain Cbfe23.</title>
        <authorList>
            <person name="Akbar S."/>
            <person name="Dowd S.E."/>
            <person name="Stevens D.C."/>
        </authorList>
    </citation>
    <scope>NUCLEOTIDE SEQUENCE [LARGE SCALE GENOMIC DNA]</scope>
    <source>
        <strain evidence="2 3">Cbfe23</strain>
    </source>
</reference>
<reference evidence="3" key="1">
    <citation type="submission" date="2016-11" db="EMBL/GenBank/DDBJ databases">
        <authorList>
            <person name="Shukria A."/>
            <person name="Stevens D.C."/>
        </authorList>
    </citation>
    <scope>NUCLEOTIDE SEQUENCE [LARGE SCALE GENOMIC DNA]</scope>
    <source>
        <strain evidence="3">Cbfe23</strain>
    </source>
</reference>
<evidence type="ECO:0000313" key="3">
    <source>
        <dbReference type="Proteomes" id="UP000182229"/>
    </source>
</evidence>
<protein>
    <recommendedName>
        <fullName evidence="1">Endonuclease/exonuclease/phosphatase domain-containing protein</fullName>
    </recommendedName>
</protein>
<dbReference type="STRING" id="83449.BON30_48415"/>
<dbReference type="Pfam" id="PF03372">
    <property type="entry name" value="Exo_endo_phos"/>
    <property type="match status" value="1"/>
</dbReference>
<dbReference type="Proteomes" id="UP000182229">
    <property type="component" value="Unassembled WGS sequence"/>
</dbReference>
<keyword evidence="3" id="KW-1185">Reference proteome</keyword>
<accession>A0A1L9AU97</accession>
<gene>
    <name evidence="2" type="ORF">BON30_48415</name>
</gene>
<dbReference type="RefSeq" id="WP_071905462.1">
    <property type="nucleotide sequence ID" value="NZ_MPIN01000035.1"/>
</dbReference>
<proteinExistence type="predicted"/>
<sequence>MKYILAVGISMMVFGAFQVSTRPRTADPREASASATLFVPGALTVMTRSLGTELSGERVLEAPHAAYVPTRAAELFGRQPDATSRARTLADEVQYARPHLIGLQQVTELRLQSPGDALFGGTEPARTPYVDPLPLLLGELEARGLRYREVARVRNTDVEVPLRRGQELAFDDLRLTDFDIILARSDVTVHQVRTGNFLARREVKLPRMEPVELTRGWVSVEAEVEGQHYRFVSTHLEPAPGEEGLRVQLAQAEELIGLLRGETLPVVLVGDFNSPANLGLVGAPTYRELLLAGYVDVWTRRLGGALASGGGLTLGMTAMEERLNLVLVRTPVSPAPRQLGPVLAYGVGELHERRRFGPWRTDLSGVVARLRMPVSARN</sequence>
<dbReference type="EMBL" id="MPIN01000035">
    <property type="protein sequence ID" value="OJH33503.1"/>
    <property type="molecule type" value="Genomic_DNA"/>
</dbReference>
<dbReference type="InterPro" id="IPR005135">
    <property type="entry name" value="Endo/exonuclease/phosphatase"/>
</dbReference>
<comment type="caution">
    <text evidence="2">The sequence shown here is derived from an EMBL/GenBank/DDBJ whole genome shotgun (WGS) entry which is preliminary data.</text>
</comment>